<name>A0A3B0ZTZ7_9ZZZZ</name>
<reference evidence="2" key="1">
    <citation type="submission" date="2018-06" db="EMBL/GenBank/DDBJ databases">
        <authorList>
            <person name="Zhirakovskaya E."/>
        </authorList>
    </citation>
    <scope>NUCLEOTIDE SEQUENCE</scope>
</reference>
<evidence type="ECO:0000313" key="2">
    <source>
        <dbReference type="EMBL" id="VAW84904.1"/>
    </source>
</evidence>
<protein>
    <submittedName>
        <fullName evidence="2">Uncharacterized protein</fullName>
    </submittedName>
</protein>
<organism evidence="2">
    <name type="scientific">hydrothermal vent metagenome</name>
    <dbReference type="NCBI Taxonomy" id="652676"/>
    <lineage>
        <taxon>unclassified sequences</taxon>
        <taxon>metagenomes</taxon>
        <taxon>ecological metagenomes</taxon>
    </lineage>
</organism>
<dbReference type="EMBL" id="UOFO01000055">
    <property type="protein sequence ID" value="VAW84904.1"/>
    <property type="molecule type" value="Genomic_DNA"/>
</dbReference>
<feature type="transmembrane region" description="Helical" evidence="1">
    <location>
        <begin position="45"/>
        <end position="64"/>
    </location>
</feature>
<accession>A0A3B0ZTZ7</accession>
<sequence length="69" mass="7457">MKASATACPISCIHAVVVVLRKTPFGVEIKQFFQPLGIVFKTAAYVDALQHFVIALGVALLAFCQGHRN</sequence>
<proteinExistence type="predicted"/>
<gene>
    <name evidence="2" type="ORF">MNBD_GAMMA16-1568</name>
</gene>
<keyword evidence="1" id="KW-0812">Transmembrane</keyword>
<evidence type="ECO:0000256" key="1">
    <source>
        <dbReference type="SAM" id="Phobius"/>
    </source>
</evidence>
<dbReference type="AlphaFoldDB" id="A0A3B0ZTZ7"/>
<keyword evidence="1" id="KW-0472">Membrane</keyword>
<keyword evidence="1" id="KW-1133">Transmembrane helix</keyword>